<dbReference type="Proteomes" id="UP000199668">
    <property type="component" value="Unassembled WGS sequence"/>
</dbReference>
<accession>A0A1I4MFF3</accession>
<dbReference type="AlphaFoldDB" id="A0A1I4MFF3"/>
<evidence type="ECO:0000313" key="4">
    <source>
        <dbReference type="Proteomes" id="UP000199668"/>
    </source>
</evidence>
<gene>
    <name evidence="3" type="ORF">SAMN04488054_11185</name>
</gene>
<feature type="coiled-coil region" evidence="1">
    <location>
        <begin position="360"/>
        <end position="398"/>
    </location>
</feature>
<organism evidence="3 4">
    <name type="scientific">Salibacterium qingdaonense</name>
    <dbReference type="NCBI Taxonomy" id="266892"/>
    <lineage>
        <taxon>Bacteria</taxon>
        <taxon>Bacillati</taxon>
        <taxon>Bacillota</taxon>
        <taxon>Bacilli</taxon>
        <taxon>Bacillales</taxon>
        <taxon>Bacillaceae</taxon>
    </lineage>
</organism>
<dbReference type="InterPro" id="IPR038186">
    <property type="entry name" value="CHAD_dom_sf"/>
</dbReference>
<dbReference type="Pfam" id="PF05235">
    <property type="entry name" value="CHAD"/>
    <property type="match status" value="1"/>
</dbReference>
<dbReference type="InterPro" id="IPR007159">
    <property type="entry name" value="SpoVT-AbrB_dom"/>
</dbReference>
<dbReference type="GO" id="GO:0003677">
    <property type="term" value="F:DNA binding"/>
    <property type="evidence" value="ECO:0007669"/>
    <property type="project" value="InterPro"/>
</dbReference>
<feature type="domain" description="CHAD" evidence="2">
    <location>
        <begin position="129"/>
        <end position="401"/>
    </location>
</feature>
<keyword evidence="1" id="KW-0175">Coiled coil</keyword>
<keyword evidence="4" id="KW-1185">Reference proteome</keyword>
<dbReference type="PROSITE" id="PS51708">
    <property type="entry name" value="CHAD"/>
    <property type="match status" value="1"/>
</dbReference>
<protein>
    <submittedName>
        <fullName evidence="3">Looped-hinge helix DNA binding domain-containing protein, AbrB family</fullName>
    </submittedName>
</protein>
<dbReference type="SMART" id="SM00880">
    <property type="entry name" value="CHAD"/>
    <property type="match status" value="1"/>
</dbReference>
<dbReference type="Gene3D" id="2.10.260.10">
    <property type="match status" value="2"/>
</dbReference>
<evidence type="ECO:0000259" key="2">
    <source>
        <dbReference type="PROSITE" id="PS51708"/>
    </source>
</evidence>
<dbReference type="OrthoDB" id="2958798at2"/>
<dbReference type="Pfam" id="PF04014">
    <property type="entry name" value="MazE_antitoxin"/>
    <property type="match status" value="1"/>
</dbReference>
<dbReference type="InterPro" id="IPR007899">
    <property type="entry name" value="CHAD_dom"/>
</dbReference>
<dbReference type="InterPro" id="IPR037914">
    <property type="entry name" value="SpoVT-AbrB_sf"/>
</dbReference>
<reference evidence="3 4" key="1">
    <citation type="submission" date="2016-10" db="EMBL/GenBank/DDBJ databases">
        <authorList>
            <person name="de Groot N.N."/>
        </authorList>
    </citation>
    <scope>NUCLEOTIDE SEQUENCE [LARGE SCALE GENOMIC DNA]</scope>
    <source>
        <strain evidence="3 4">CGMCC 1.6134</strain>
    </source>
</reference>
<dbReference type="Gene3D" id="1.40.20.10">
    <property type="entry name" value="CHAD domain"/>
    <property type="match status" value="1"/>
</dbReference>
<proteinExistence type="predicted"/>
<dbReference type="SUPFAM" id="SSF89447">
    <property type="entry name" value="AbrB/MazE/MraZ-like"/>
    <property type="match status" value="1"/>
</dbReference>
<name>A0A1I4MFF3_9BACI</name>
<evidence type="ECO:0000256" key="1">
    <source>
        <dbReference type="SAM" id="Coils"/>
    </source>
</evidence>
<dbReference type="SMART" id="SM00966">
    <property type="entry name" value="SpoVT_AbrB"/>
    <property type="match status" value="2"/>
</dbReference>
<dbReference type="PANTHER" id="PTHR39339">
    <property type="entry name" value="SLR1444 PROTEIN"/>
    <property type="match status" value="1"/>
</dbReference>
<dbReference type="EMBL" id="FOTY01000011">
    <property type="protein sequence ID" value="SFM01998.1"/>
    <property type="molecule type" value="Genomic_DNA"/>
</dbReference>
<sequence>MAEKVQTRQVDAMGRVVIPKDIRDDLTLPEQPLALQYEANRQAVLVFKAVETDEEEEHKVLDEQGRLLIPAEVRRQFDWNQGDKIEIQSEQKGVLLQGEGAHCAVCESRESLVKIRGRFLCRSCMEDAGAAWSERWQDVLQEVAGDYIGYSEKAVSSADMEEIHQARVKGRRLRTLLEFLGLDEDHKLFERLDDAHKRLGRLRERDVFVEVVEERAAKAESGEEAAVFHEAAEVVRQKREKEKEKLAKNLPKVINAKFQQHWDRFCVSELPHLVRTLDLPKRLEEFEETFQEKKETYHKTAAEKGKASKAALKALHDVRIEAKRLRYTYGYAAVIYSTGYAAESKAYKKYQRRFGDINDKRDLLKKLEDSEKKMDVSQEQIENVKERLKRELESDAEAVEL</sequence>
<evidence type="ECO:0000313" key="3">
    <source>
        <dbReference type="EMBL" id="SFM01998.1"/>
    </source>
</evidence>
<dbReference type="RefSeq" id="WP_090926953.1">
    <property type="nucleotide sequence ID" value="NZ_FOTY01000011.1"/>
</dbReference>
<dbReference type="STRING" id="266892.SAMN04488054_11185"/>
<dbReference type="PANTHER" id="PTHR39339:SF1">
    <property type="entry name" value="CHAD DOMAIN-CONTAINING PROTEIN"/>
    <property type="match status" value="1"/>
</dbReference>